<dbReference type="Gene3D" id="3.40.190.150">
    <property type="entry name" value="Bordetella uptake gene, domain 1"/>
    <property type="match status" value="1"/>
</dbReference>
<reference evidence="4" key="1">
    <citation type="submission" date="2017-05" db="EMBL/GenBank/DDBJ databases">
        <title>Complete and WGS of Bordetella genogroups.</title>
        <authorList>
            <person name="Spilker T."/>
            <person name="Lipuma J."/>
        </authorList>
    </citation>
    <scope>NUCLEOTIDE SEQUENCE [LARGE SCALE GENOMIC DNA]</scope>
    <source>
        <strain evidence="4">AU6712</strain>
    </source>
</reference>
<dbReference type="Pfam" id="PF03401">
    <property type="entry name" value="TctC"/>
    <property type="match status" value="1"/>
</dbReference>
<dbReference type="Proteomes" id="UP000216429">
    <property type="component" value="Unassembled WGS sequence"/>
</dbReference>
<feature type="signal peptide" evidence="2">
    <location>
        <begin position="1"/>
        <end position="38"/>
    </location>
</feature>
<feature type="chain" id="PRO_5012311570" description="LacI family transcriptional regulator" evidence="2">
    <location>
        <begin position="39"/>
        <end position="337"/>
    </location>
</feature>
<dbReference type="AlphaFoldDB" id="A0A261VBN7"/>
<organism evidence="3 4">
    <name type="scientific">Bordetella genomosp. 12</name>
    <dbReference type="NCBI Taxonomy" id="463035"/>
    <lineage>
        <taxon>Bacteria</taxon>
        <taxon>Pseudomonadati</taxon>
        <taxon>Pseudomonadota</taxon>
        <taxon>Betaproteobacteria</taxon>
        <taxon>Burkholderiales</taxon>
        <taxon>Alcaligenaceae</taxon>
        <taxon>Bordetella</taxon>
    </lineage>
</organism>
<evidence type="ECO:0000256" key="2">
    <source>
        <dbReference type="SAM" id="SignalP"/>
    </source>
</evidence>
<dbReference type="PIRSF" id="PIRSF017082">
    <property type="entry name" value="YflP"/>
    <property type="match status" value="1"/>
</dbReference>
<dbReference type="Gene3D" id="3.40.190.10">
    <property type="entry name" value="Periplasmic binding protein-like II"/>
    <property type="match status" value="1"/>
</dbReference>
<gene>
    <name evidence="3" type="ORF">CAL22_17295</name>
</gene>
<comment type="caution">
    <text evidence="3">The sequence shown here is derived from an EMBL/GenBank/DDBJ whole genome shotgun (WGS) entry which is preliminary data.</text>
</comment>
<name>A0A261VBN7_9BORD</name>
<evidence type="ECO:0000313" key="3">
    <source>
        <dbReference type="EMBL" id="OZI71566.1"/>
    </source>
</evidence>
<comment type="similarity">
    <text evidence="1">Belongs to the UPF0065 (bug) family.</text>
</comment>
<dbReference type="OrthoDB" id="8855218at2"/>
<dbReference type="RefSeq" id="WP_094815385.1">
    <property type="nucleotide sequence ID" value="NZ_NEVU01000003.1"/>
</dbReference>
<dbReference type="EMBL" id="NEVU01000003">
    <property type="protein sequence ID" value="OZI71566.1"/>
    <property type="molecule type" value="Genomic_DNA"/>
</dbReference>
<dbReference type="SUPFAM" id="SSF53850">
    <property type="entry name" value="Periplasmic binding protein-like II"/>
    <property type="match status" value="1"/>
</dbReference>
<dbReference type="CDD" id="cd13578">
    <property type="entry name" value="PBP2_Bug27"/>
    <property type="match status" value="1"/>
</dbReference>
<dbReference type="InterPro" id="IPR042100">
    <property type="entry name" value="Bug_dom1"/>
</dbReference>
<dbReference type="PANTHER" id="PTHR42928:SF5">
    <property type="entry name" value="BLR1237 PROTEIN"/>
    <property type="match status" value="1"/>
</dbReference>
<dbReference type="PANTHER" id="PTHR42928">
    <property type="entry name" value="TRICARBOXYLATE-BINDING PROTEIN"/>
    <property type="match status" value="1"/>
</dbReference>
<keyword evidence="2" id="KW-0732">Signal</keyword>
<proteinExistence type="inferred from homology"/>
<accession>A0A261VBN7</accession>
<protein>
    <recommendedName>
        <fullName evidence="5">LacI family transcriptional regulator</fullName>
    </recommendedName>
</protein>
<evidence type="ECO:0000313" key="4">
    <source>
        <dbReference type="Proteomes" id="UP000216429"/>
    </source>
</evidence>
<dbReference type="InterPro" id="IPR005064">
    <property type="entry name" value="BUG"/>
</dbReference>
<sequence>MPISLSNTRAQAVWPALRAAAALGAVFLISMGAPAAQAENYPDKPVRVVIPYPPGGPTDIAGRLAASQLAKTSGGSFVVENKPGAGGMVGAATVAHAKPDGATLLVNASAHVIYPAIFKDVSFDVIEDFTPVTQLVSVPLVLLVNPALPVKNVQELIAYIKANPGKVSFASAGNGGAPHLAGELFKQMAHLDILHVPYKGSAPALTDLVGGQVQIMFDSMTSSMAFVKAGKLRALAVTTPQRSSILPELPTMAEAGVPGYQLTNWYGLWAPKGTPSAIVDKLVQDLNVSFKTAEITKQLQDIGAEPVISSPEAFAEFCVAEKKKWGAIAAESGAQLN</sequence>
<keyword evidence="4" id="KW-1185">Reference proteome</keyword>
<evidence type="ECO:0000256" key="1">
    <source>
        <dbReference type="ARBA" id="ARBA00006987"/>
    </source>
</evidence>
<evidence type="ECO:0008006" key="5">
    <source>
        <dbReference type="Google" id="ProtNLM"/>
    </source>
</evidence>